<keyword evidence="4" id="KW-0282">Flagellum</keyword>
<protein>
    <submittedName>
        <fullName evidence="4">Flagellar hook-length control protein FliK</fullName>
    </submittedName>
</protein>
<dbReference type="AlphaFoldDB" id="A0A4U8TGL3"/>
<feature type="compositionally biased region" description="Basic and acidic residues" evidence="2">
    <location>
        <begin position="137"/>
        <end position="148"/>
    </location>
</feature>
<evidence type="ECO:0000313" key="4">
    <source>
        <dbReference type="EMBL" id="TLD98814.1"/>
    </source>
</evidence>
<feature type="region of interest" description="Disordered" evidence="2">
    <location>
        <begin position="108"/>
        <end position="165"/>
    </location>
</feature>
<evidence type="ECO:0000256" key="2">
    <source>
        <dbReference type="SAM" id="MobiDB-lite"/>
    </source>
</evidence>
<proteinExistence type="predicted"/>
<feature type="compositionally biased region" description="Polar residues" evidence="2">
    <location>
        <begin position="456"/>
        <end position="466"/>
    </location>
</feature>
<dbReference type="InterPro" id="IPR021136">
    <property type="entry name" value="Flagellar_hook_control-like_C"/>
</dbReference>
<evidence type="ECO:0000256" key="1">
    <source>
        <dbReference type="SAM" id="Coils"/>
    </source>
</evidence>
<keyword evidence="4" id="KW-0966">Cell projection</keyword>
<feature type="region of interest" description="Disordered" evidence="2">
    <location>
        <begin position="432"/>
        <end position="466"/>
    </location>
</feature>
<feature type="compositionally biased region" description="Polar residues" evidence="2">
    <location>
        <begin position="60"/>
        <end position="76"/>
    </location>
</feature>
<evidence type="ECO:0000313" key="5">
    <source>
        <dbReference type="Proteomes" id="UP000029922"/>
    </source>
</evidence>
<sequence>MIFASKNHIYRIKEWAMVTEVNPELNLIGTNSNQQSPKSQQSGEDSEFAQALSKADSKSSENLATQDSQSNLQQASKKGLESSSSNAPSSDSKDISLEGDSAALSIKSKNLNQDKEPESSPLAKILSDDKDDLDVLQDSKESDKEQSKQKAIVASSQGASLNNKTNQALDSSLVVDDKDQNIKSNLQKDKTLNDVKNEANARNLNLQKMEITQNGTQSKIDIDKLFDKEILDVNKEKLSDSLQNKGALLAKNIQSLQVPTTIATELGDPIDPQMDRARLLADLLNKYDTQENAKRKALNASEKLEWKLDNGDKAIIIERSSNQPINIVRSKLRNEERQNEFLERLYEITGNDDLGDLVTTNKERAQALMRSSMEFSSKADSKIQANVANLVQQTQPIDMNKDVASPFEFDTTKAFDEAITKSLNADSTIAKNKVDSNQNKESTSIDDSSNTDSKIEASSAQTKQDVTMKSAQAKEAIRNFASQFREEVLNYKPPITKINFELNPANLGQVSLSIAKKGKDLQVSVISNANVMSMFVQNAQDLRQSLMQIGFNNLDLNFSSHNDKQQQQQGNDQQEQNFKLSSIDEAQDMLASGSVPESLEILLPEYA</sequence>
<feature type="compositionally biased region" description="Polar residues" evidence="2">
    <location>
        <begin position="154"/>
        <end position="165"/>
    </location>
</feature>
<comment type="caution">
    <text evidence="4">The sequence shown here is derived from an EMBL/GenBank/DDBJ whole genome shotgun (WGS) entry which is preliminary data.</text>
</comment>
<organism evidence="4 5">
    <name type="scientific">Helicobacter muridarum</name>
    <dbReference type="NCBI Taxonomy" id="216"/>
    <lineage>
        <taxon>Bacteria</taxon>
        <taxon>Pseudomonadati</taxon>
        <taxon>Campylobacterota</taxon>
        <taxon>Epsilonproteobacteria</taxon>
        <taxon>Campylobacterales</taxon>
        <taxon>Helicobacteraceae</taxon>
        <taxon>Helicobacter</taxon>
    </lineage>
</organism>
<feature type="compositionally biased region" description="Low complexity" evidence="2">
    <location>
        <begin position="31"/>
        <end position="42"/>
    </location>
</feature>
<dbReference type="InterPro" id="IPR038610">
    <property type="entry name" value="FliK-like_C_sf"/>
</dbReference>
<feature type="domain" description="Flagellar hook-length control protein-like C-terminal" evidence="3">
    <location>
        <begin position="488"/>
        <end position="567"/>
    </location>
</feature>
<feature type="coiled-coil region" evidence="1">
    <location>
        <begin position="325"/>
        <end position="352"/>
    </location>
</feature>
<keyword evidence="1" id="KW-0175">Coiled coil</keyword>
<dbReference type="Proteomes" id="UP000029922">
    <property type="component" value="Unassembled WGS sequence"/>
</dbReference>
<dbReference type="OrthoDB" id="5362877at2"/>
<accession>A0A4U8TGL3</accession>
<reference evidence="4 5" key="1">
    <citation type="journal article" date="2014" name="Genome Announc.">
        <title>Draft genome sequences of eight enterohepatic helicobacter species isolated from both laboratory and wild rodents.</title>
        <authorList>
            <person name="Sheh A."/>
            <person name="Shen Z."/>
            <person name="Fox J.G."/>
        </authorList>
    </citation>
    <scope>NUCLEOTIDE SEQUENCE [LARGE SCALE GENOMIC DNA]</scope>
    <source>
        <strain evidence="4 5">ST1</strain>
    </source>
</reference>
<feature type="region of interest" description="Disordered" evidence="2">
    <location>
        <begin position="27"/>
        <end position="96"/>
    </location>
</feature>
<gene>
    <name evidence="4" type="ORF">LS73_008305</name>
</gene>
<dbReference type="Gene3D" id="3.30.750.140">
    <property type="match status" value="1"/>
</dbReference>
<keyword evidence="4" id="KW-0969">Cilium</keyword>
<name>A0A4U8TGL3_9HELI</name>
<feature type="compositionally biased region" description="Polar residues" evidence="2">
    <location>
        <begin position="432"/>
        <end position="441"/>
    </location>
</feature>
<dbReference type="Pfam" id="PF02120">
    <property type="entry name" value="Flg_hook"/>
    <property type="match status" value="1"/>
</dbReference>
<evidence type="ECO:0000259" key="3">
    <source>
        <dbReference type="Pfam" id="PF02120"/>
    </source>
</evidence>
<dbReference type="STRING" id="216.LS73_03340"/>
<dbReference type="EMBL" id="JRPD02000023">
    <property type="protein sequence ID" value="TLD98814.1"/>
    <property type="molecule type" value="Genomic_DNA"/>
</dbReference>